<organism evidence="6 7">
    <name type="scientific">Tetradesmus obliquus</name>
    <name type="common">Green alga</name>
    <name type="synonym">Acutodesmus obliquus</name>
    <dbReference type="NCBI Taxonomy" id="3088"/>
    <lineage>
        <taxon>Eukaryota</taxon>
        <taxon>Viridiplantae</taxon>
        <taxon>Chlorophyta</taxon>
        <taxon>core chlorophytes</taxon>
        <taxon>Chlorophyceae</taxon>
        <taxon>CS clade</taxon>
        <taxon>Sphaeropleales</taxon>
        <taxon>Scenedesmaceae</taxon>
        <taxon>Tetradesmus</taxon>
    </lineage>
</organism>
<evidence type="ECO:0000313" key="7">
    <source>
        <dbReference type="Proteomes" id="UP000256970"/>
    </source>
</evidence>
<dbReference type="Proteomes" id="UP000256970">
    <property type="component" value="Unassembled WGS sequence"/>
</dbReference>
<dbReference type="GO" id="GO:0003887">
    <property type="term" value="F:DNA-directed DNA polymerase activity"/>
    <property type="evidence" value="ECO:0007669"/>
    <property type="project" value="TreeGrafter"/>
</dbReference>
<dbReference type="InterPro" id="IPR041913">
    <property type="entry name" value="POLD3_sf"/>
</dbReference>
<feature type="compositionally biased region" description="Gly residues" evidence="5">
    <location>
        <begin position="301"/>
        <end position="321"/>
    </location>
</feature>
<accession>A0A383WDL1</accession>
<keyword evidence="7" id="KW-1185">Reference proteome</keyword>
<dbReference type="EMBL" id="FNXT01001239">
    <property type="protein sequence ID" value="SZX75695.1"/>
    <property type="molecule type" value="Genomic_DNA"/>
</dbReference>
<evidence type="ECO:0000256" key="1">
    <source>
        <dbReference type="ARBA" id="ARBA00004123"/>
    </source>
</evidence>
<dbReference type="PANTHER" id="PTHR17598:SF13">
    <property type="entry name" value="DNA POLYMERASE DELTA SUBUNIT 3"/>
    <property type="match status" value="1"/>
</dbReference>
<keyword evidence="4" id="KW-0539">Nucleus</keyword>
<dbReference type="STRING" id="3088.A0A383WDL1"/>
<dbReference type="PANTHER" id="PTHR17598">
    <property type="entry name" value="DNA POLYMERASE DELTA SUBUNIT 3"/>
    <property type="match status" value="1"/>
</dbReference>
<dbReference type="AlphaFoldDB" id="A0A383WDL1"/>
<dbReference type="InterPro" id="IPR019038">
    <property type="entry name" value="POLD3"/>
</dbReference>
<sequence>MHCIADGLLEELHSLVQEELKVVSYKWLARQYQIPSNHAKQVLRQYLQQHGSQAKAIFLVAGQLQADPNCLVTRLVDSAHLTACLEDFAGQPSVHVHSVMPAEPRPVTDPGRLWAEDVLQARHFYQSVLQQQADGSSADVFARNACSSVKFEVSIATPQGKQQQQQQQQQCSPPPAAGGHAVAGSPAESDAEEPAAAAAGDDAGGPPAKRQKVAAAAAAAGGSFRIDPETGEEVWEEDQPRQPAAAAADGAAVAAAAAAQRANEAQLNRAAPAAAAAAVGGAGAKGSATIGAGKAAAAGSKAGGSKPGGKGSRGGKGGGAGQRNITSFFGKH</sequence>
<evidence type="ECO:0000256" key="5">
    <source>
        <dbReference type="SAM" id="MobiDB-lite"/>
    </source>
</evidence>
<protein>
    <recommendedName>
        <fullName evidence="2">DNA polymerase delta subunit 3</fullName>
    </recommendedName>
</protein>
<gene>
    <name evidence="6" type="ORF">BQ4739_LOCUS15971</name>
</gene>
<dbReference type="FunFam" id="3.90.1030.20:FF:000002">
    <property type="entry name" value="DNA polymerase delta subunit"/>
    <property type="match status" value="1"/>
</dbReference>
<feature type="region of interest" description="Disordered" evidence="5">
    <location>
        <begin position="157"/>
        <end position="244"/>
    </location>
</feature>
<keyword evidence="3" id="KW-0235">DNA replication</keyword>
<proteinExistence type="predicted"/>
<dbReference type="Pfam" id="PF09507">
    <property type="entry name" value="CDC27"/>
    <property type="match status" value="1"/>
</dbReference>
<feature type="region of interest" description="Disordered" evidence="5">
    <location>
        <begin position="282"/>
        <end position="332"/>
    </location>
</feature>
<feature type="compositionally biased region" description="Polar residues" evidence="5">
    <location>
        <begin position="323"/>
        <end position="332"/>
    </location>
</feature>
<feature type="compositionally biased region" description="Low complexity" evidence="5">
    <location>
        <begin position="282"/>
        <end position="300"/>
    </location>
</feature>
<evidence type="ECO:0000256" key="3">
    <source>
        <dbReference type="ARBA" id="ARBA00022705"/>
    </source>
</evidence>
<name>A0A383WDL1_TETOB</name>
<dbReference type="GO" id="GO:0006271">
    <property type="term" value="P:DNA strand elongation involved in DNA replication"/>
    <property type="evidence" value="ECO:0007669"/>
    <property type="project" value="TreeGrafter"/>
</dbReference>
<evidence type="ECO:0000256" key="2">
    <source>
        <dbReference type="ARBA" id="ARBA00017589"/>
    </source>
</evidence>
<dbReference type="GO" id="GO:1904161">
    <property type="term" value="P:DNA synthesis involved in UV-damage excision repair"/>
    <property type="evidence" value="ECO:0007669"/>
    <property type="project" value="TreeGrafter"/>
</dbReference>
<dbReference type="GO" id="GO:0043625">
    <property type="term" value="C:delta DNA polymerase complex"/>
    <property type="evidence" value="ECO:0007669"/>
    <property type="project" value="InterPro"/>
</dbReference>
<reference evidence="6 7" key="1">
    <citation type="submission" date="2016-10" db="EMBL/GenBank/DDBJ databases">
        <authorList>
            <person name="Cai Z."/>
        </authorList>
    </citation>
    <scope>NUCLEOTIDE SEQUENCE [LARGE SCALE GENOMIC DNA]</scope>
</reference>
<evidence type="ECO:0000313" key="6">
    <source>
        <dbReference type="EMBL" id="SZX75695.1"/>
    </source>
</evidence>
<feature type="compositionally biased region" description="Low complexity" evidence="5">
    <location>
        <begin position="177"/>
        <end position="220"/>
    </location>
</feature>
<dbReference type="Gene3D" id="3.90.1030.20">
    <property type="entry name" value="DNA polymerase delta, p66 (Cdc27) subunit, wHTH domain"/>
    <property type="match status" value="1"/>
</dbReference>
<evidence type="ECO:0000256" key="4">
    <source>
        <dbReference type="ARBA" id="ARBA00023242"/>
    </source>
</evidence>
<comment type="subcellular location">
    <subcellularLocation>
        <location evidence="1">Nucleus</location>
    </subcellularLocation>
</comment>
<dbReference type="GO" id="GO:0006297">
    <property type="term" value="P:nucleotide-excision repair, DNA gap filling"/>
    <property type="evidence" value="ECO:0007669"/>
    <property type="project" value="TreeGrafter"/>
</dbReference>